<keyword evidence="2" id="KW-0472">Membrane</keyword>
<evidence type="ECO:0000256" key="1">
    <source>
        <dbReference type="SAM" id="MobiDB-lite"/>
    </source>
</evidence>
<keyword evidence="2" id="KW-0812">Transmembrane</keyword>
<dbReference type="EMBL" id="JAQGLA010000015">
    <property type="protein sequence ID" value="MDA3626404.1"/>
    <property type="molecule type" value="Genomic_DNA"/>
</dbReference>
<keyword evidence="4" id="KW-1185">Reference proteome</keyword>
<evidence type="ECO:0000313" key="3">
    <source>
        <dbReference type="EMBL" id="MDA3626404.1"/>
    </source>
</evidence>
<feature type="compositionally biased region" description="Basic and acidic residues" evidence="1">
    <location>
        <begin position="64"/>
        <end position="73"/>
    </location>
</feature>
<feature type="transmembrane region" description="Helical" evidence="2">
    <location>
        <begin position="6"/>
        <end position="28"/>
    </location>
</feature>
<protein>
    <submittedName>
        <fullName evidence="3">Uncharacterized protein</fullName>
    </submittedName>
</protein>
<proteinExistence type="predicted"/>
<sequence>MSTQVVAVWAIAVLAAAALSLCCTVYFFSRRPQHAGGGEGALTVRYLIARVEAETSSGRHRLRTPVDDHETSETPRPSLPPEAPNPAVLRRILAGLRRL</sequence>
<name>A0ABT4UXI0_9PSEU</name>
<evidence type="ECO:0000256" key="2">
    <source>
        <dbReference type="SAM" id="Phobius"/>
    </source>
</evidence>
<organism evidence="3 4">
    <name type="scientific">Saccharopolyspora oryzae</name>
    <dbReference type="NCBI Taxonomy" id="2997343"/>
    <lineage>
        <taxon>Bacteria</taxon>
        <taxon>Bacillati</taxon>
        <taxon>Actinomycetota</taxon>
        <taxon>Actinomycetes</taxon>
        <taxon>Pseudonocardiales</taxon>
        <taxon>Pseudonocardiaceae</taxon>
        <taxon>Saccharopolyspora</taxon>
    </lineage>
</organism>
<reference evidence="3 4" key="1">
    <citation type="submission" date="2022-11" db="EMBL/GenBank/DDBJ databases">
        <title>Draft genome sequence of Saccharopolyspora sp. WRP15-2 isolated from rhizosphere soils of wild rice in Thailand.</title>
        <authorList>
            <person name="Duangmal K."/>
            <person name="Kammanee S."/>
            <person name="Muangham S."/>
        </authorList>
    </citation>
    <scope>NUCLEOTIDE SEQUENCE [LARGE SCALE GENOMIC DNA]</scope>
    <source>
        <strain evidence="3 4">WRP15-2</strain>
    </source>
</reference>
<gene>
    <name evidence="3" type="ORF">OU415_13235</name>
</gene>
<keyword evidence="2" id="KW-1133">Transmembrane helix</keyword>
<comment type="caution">
    <text evidence="3">The sequence shown here is derived from an EMBL/GenBank/DDBJ whole genome shotgun (WGS) entry which is preliminary data.</text>
</comment>
<feature type="region of interest" description="Disordered" evidence="1">
    <location>
        <begin position="54"/>
        <end position="85"/>
    </location>
</feature>
<dbReference type="Proteomes" id="UP001210380">
    <property type="component" value="Unassembled WGS sequence"/>
</dbReference>
<dbReference type="RefSeq" id="WP_270948999.1">
    <property type="nucleotide sequence ID" value="NZ_JAQGLA010000015.1"/>
</dbReference>
<evidence type="ECO:0000313" key="4">
    <source>
        <dbReference type="Proteomes" id="UP001210380"/>
    </source>
</evidence>
<accession>A0ABT4UXI0</accession>